<dbReference type="SUPFAM" id="SSF47240">
    <property type="entry name" value="Ferritin-like"/>
    <property type="match status" value="1"/>
</dbReference>
<evidence type="ECO:0000259" key="9">
    <source>
        <dbReference type="PROSITE" id="PS50905"/>
    </source>
</evidence>
<sequence length="183" mass="20646">MKTNRLSNNLTTALNEQMTKEAHASQIYLSYAAWADNNGFSGIANFLFRHAAEERNHMMKILEYILNRGAKATVTAIPAPATDPVSVNNCFEKVFEHEVDNTKSIYKVVKMALDEEDWATWNFLQWFVKEQIEEENLASILLDKIKIVGGEKANGDALYLLDKDLEKRSGEVSMAQDATTTNP</sequence>
<dbReference type="Proteomes" id="UP000198951">
    <property type="component" value="Unassembled WGS sequence"/>
</dbReference>
<feature type="binding site" evidence="7">
    <location>
        <position position="54"/>
    </location>
    <ligand>
        <name>Fe cation</name>
        <dbReference type="ChEBI" id="CHEBI:24875"/>
        <label>1</label>
    </ligand>
</feature>
<dbReference type="STRING" id="150146.SAMN05443667_11673"/>
<dbReference type="InterPro" id="IPR001519">
    <property type="entry name" value="Ferritin"/>
</dbReference>
<comment type="function">
    <text evidence="8">Iron-storage protein.</text>
</comment>
<keyword evidence="8" id="KW-0963">Cytoplasm</keyword>
<gene>
    <name evidence="10" type="ORF">SAMN05443667_11673</name>
</gene>
<dbReference type="InterPro" id="IPR009040">
    <property type="entry name" value="Ferritin-like_diiron"/>
</dbReference>
<feature type="binding site" evidence="7">
    <location>
        <position position="21"/>
    </location>
    <ligand>
        <name>Fe cation</name>
        <dbReference type="ChEBI" id="CHEBI:24875"/>
        <label>1</label>
    </ligand>
</feature>
<dbReference type="GO" id="GO:0005829">
    <property type="term" value="C:cytosol"/>
    <property type="evidence" value="ECO:0007669"/>
    <property type="project" value="TreeGrafter"/>
</dbReference>
<comment type="function">
    <text evidence="6">May alleviate iron toxicity in the presence of oxygen.</text>
</comment>
<protein>
    <recommendedName>
        <fullName evidence="8">Ferritin</fullName>
        <ecNumber evidence="8">1.16.3.2</ecNumber>
    </recommendedName>
</protein>
<evidence type="ECO:0000256" key="5">
    <source>
        <dbReference type="ARBA" id="ARBA00023004"/>
    </source>
</evidence>
<dbReference type="InterPro" id="IPR041719">
    <property type="entry name" value="Ferritin_prok"/>
</dbReference>
<accession>A0A1H4G3F0</accession>
<comment type="similarity">
    <text evidence="1 8">Belongs to the ferritin family. Prokaryotic subfamily.</text>
</comment>
<dbReference type="GO" id="GO:0006826">
    <property type="term" value="P:iron ion transport"/>
    <property type="evidence" value="ECO:0007669"/>
    <property type="project" value="InterPro"/>
</dbReference>
<dbReference type="GO" id="GO:0008199">
    <property type="term" value="F:ferric iron binding"/>
    <property type="evidence" value="ECO:0007669"/>
    <property type="project" value="InterPro"/>
</dbReference>
<dbReference type="PROSITE" id="PS50905">
    <property type="entry name" value="FERRITIN_LIKE"/>
    <property type="match status" value="1"/>
</dbReference>
<dbReference type="GO" id="GO:0006879">
    <property type="term" value="P:intracellular iron ion homeostasis"/>
    <property type="evidence" value="ECO:0007669"/>
    <property type="project" value="UniProtKB-KW"/>
</dbReference>
<dbReference type="RefSeq" id="WP_091093516.1">
    <property type="nucleotide sequence ID" value="NZ_FNRD01000016.1"/>
</dbReference>
<evidence type="ECO:0000256" key="1">
    <source>
        <dbReference type="ARBA" id="ARBA00006950"/>
    </source>
</evidence>
<dbReference type="InterPro" id="IPR012347">
    <property type="entry name" value="Ferritin-like"/>
</dbReference>
<dbReference type="AlphaFoldDB" id="A0A1H4G3F0"/>
<dbReference type="PANTHER" id="PTHR11431:SF127">
    <property type="entry name" value="BACTERIAL NON-HEME FERRITIN"/>
    <property type="match status" value="1"/>
</dbReference>
<dbReference type="EC" id="1.16.3.2" evidence="8"/>
<feature type="domain" description="Ferritin-like diiron" evidence="9">
    <location>
        <begin position="4"/>
        <end position="149"/>
    </location>
</feature>
<evidence type="ECO:0000313" key="11">
    <source>
        <dbReference type="Proteomes" id="UP000198951"/>
    </source>
</evidence>
<keyword evidence="5 7" id="KW-0408">Iron</keyword>
<dbReference type="GO" id="GO:0004322">
    <property type="term" value="F:ferroxidase activity"/>
    <property type="evidence" value="ECO:0007669"/>
    <property type="project" value="TreeGrafter"/>
</dbReference>
<organism evidence="10 11">
    <name type="scientific">Flavobacterium gillisiae</name>
    <dbReference type="NCBI Taxonomy" id="150146"/>
    <lineage>
        <taxon>Bacteria</taxon>
        <taxon>Pseudomonadati</taxon>
        <taxon>Bacteroidota</taxon>
        <taxon>Flavobacteriia</taxon>
        <taxon>Flavobacteriales</taxon>
        <taxon>Flavobacteriaceae</taxon>
        <taxon>Flavobacterium</taxon>
    </lineage>
</organism>
<evidence type="ECO:0000256" key="6">
    <source>
        <dbReference type="ARBA" id="ARBA00054546"/>
    </source>
</evidence>
<keyword evidence="4" id="KW-0560">Oxidoreductase</keyword>
<reference evidence="11" key="1">
    <citation type="submission" date="2016-10" db="EMBL/GenBank/DDBJ databases">
        <authorList>
            <person name="Varghese N."/>
            <person name="Submissions S."/>
        </authorList>
    </citation>
    <scope>NUCLEOTIDE SEQUENCE [LARGE SCALE GENOMIC DNA]</scope>
    <source>
        <strain evidence="11">DSM 22376</strain>
    </source>
</reference>
<evidence type="ECO:0000256" key="4">
    <source>
        <dbReference type="ARBA" id="ARBA00023002"/>
    </source>
</evidence>
<dbReference type="Pfam" id="PF00210">
    <property type="entry name" value="Ferritin"/>
    <property type="match status" value="1"/>
</dbReference>
<dbReference type="EMBL" id="FNRD01000016">
    <property type="protein sequence ID" value="SEB03937.1"/>
    <property type="molecule type" value="Genomic_DNA"/>
</dbReference>
<dbReference type="GO" id="GO:0008198">
    <property type="term" value="F:ferrous iron binding"/>
    <property type="evidence" value="ECO:0007669"/>
    <property type="project" value="TreeGrafter"/>
</dbReference>
<comment type="subcellular location">
    <subcellularLocation>
        <location evidence="8">Cytoplasm</location>
    </subcellularLocation>
</comment>
<dbReference type="Gene3D" id="1.20.1260.10">
    <property type="match status" value="1"/>
</dbReference>
<evidence type="ECO:0000313" key="10">
    <source>
        <dbReference type="EMBL" id="SEB03937.1"/>
    </source>
</evidence>
<keyword evidence="3 7" id="KW-0479">Metal-binding</keyword>
<feature type="binding site" evidence="7">
    <location>
        <position position="98"/>
    </location>
    <ligand>
        <name>Fe cation</name>
        <dbReference type="ChEBI" id="CHEBI:24875"/>
        <label>1</label>
    </ligand>
</feature>
<dbReference type="CDD" id="cd01055">
    <property type="entry name" value="Nonheme_Ferritin"/>
    <property type="match status" value="1"/>
</dbReference>
<dbReference type="PANTHER" id="PTHR11431">
    <property type="entry name" value="FERRITIN"/>
    <property type="match status" value="1"/>
</dbReference>
<dbReference type="FunFam" id="1.20.1260.10:FF:000001">
    <property type="entry name" value="Non-heme ferritin"/>
    <property type="match status" value="1"/>
</dbReference>
<evidence type="ECO:0000256" key="7">
    <source>
        <dbReference type="PIRSR" id="PIRSR601519-1"/>
    </source>
</evidence>
<name>A0A1H4G3F0_9FLAO</name>
<dbReference type="InterPro" id="IPR008331">
    <property type="entry name" value="Ferritin_DPS_dom"/>
</dbReference>
<comment type="catalytic activity">
    <reaction evidence="8">
        <text>4 Fe(2+) + O2 + 6 H2O = 4 iron(III) oxide-hydroxide + 12 H(+)</text>
        <dbReference type="Rhea" id="RHEA:11972"/>
        <dbReference type="ChEBI" id="CHEBI:15377"/>
        <dbReference type="ChEBI" id="CHEBI:15378"/>
        <dbReference type="ChEBI" id="CHEBI:15379"/>
        <dbReference type="ChEBI" id="CHEBI:29033"/>
        <dbReference type="ChEBI" id="CHEBI:78619"/>
        <dbReference type="EC" id="1.16.3.2"/>
    </reaction>
</comment>
<feature type="binding site" evidence="7">
    <location>
        <position position="131"/>
    </location>
    <ligand>
        <name>Fe cation</name>
        <dbReference type="ChEBI" id="CHEBI:24875"/>
        <label>1</label>
    </ligand>
</feature>
<dbReference type="InterPro" id="IPR009078">
    <property type="entry name" value="Ferritin-like_SF"/>
</dbReference>
<dbReference type="GO" id="GO:0042802">
    <property type="term" value="F:identical protein binding"/>
    <property type="evidence" value="ECO:0007669"/>
    <property type="project" value="UniProtKB-ARBA"/>
</dbReference>
<keyword evidence="2 8" id="KW-0409">Iron storage</keyword>
<feature type="binding site" evidence="7">
    <location>
        <position position="57"/>
    </location>
    <ligand>
        <name>Fe cation</name>
        <dbReference type="ChEBI" id="CHEBI:24875"/>
        <label>1</label>
    </ligand>
</feature>
<evidence type="ECO:0000256" key="2">
    <source>
        <dbReference type="ARBA" id="ARBA00022434"/>
    </source>
</evidence>
<keyword evidence="11" id="KW-1185">Reference proteome</keyword>
<dbReference type="OrthoDB" id="9801481at2"/>
<evidence type="ECO:0000256" key="8">
    <source>
        <dbReference type="RuleBase" id="RU361145"/>
    </source>
</evidence>
<evidence type="ECO:0000256" key="3">
    <source>
        <dbReference type="ARBA" id="ARBA00022723"/>
    </source>
</evidence>
<proteinExistence type="inferred from homology"/>